<evidence type="ECO:0000256" key="4">
    <source>
        <dbReference type="ARBA" id="ARBA00005814"/>
    </source>
</evidence>
<dbReference type="InterPro" id="IPR012334">
    <property type="entry name" value="Pectin_lyas_fold"/>
</dbReference>
<keyword evidence="9 17" id="KW-0812">Transmembrane</keyword>
<dbReference type="PANTHER" id="PTHR48041">
    <property type="entry name" value="ABC TRANSPORTER G FAMILY MEMBER 28"/>
    <property type="match status" value="1"/>
</dbReference>
<evidence type="ECO:0000256" key="2">
    <source>
        <dbReference type="ARBA" id="ARBA00004191"/>
    </source>
</evidence>
<dbReference type="CDD" id="cd03213">
    <property type="entry name" value="ABCG_EPDR"/>
    <property type="match status" value="1"/>
</dbReference>
<dbReference type="PROSITE" id="PS00211">
    <property type="entry name" value="ABC_TRANSPORTER_1"/>
    <property type="match status" value="1"/>
</dbReference>
<keyword evidence="8" id="KW-0964">Secreted</keyword>
<dbReference type="Pfam" id="PF19055">
    <property type="entry name" value="ABC2_membrane_7"/>
    <property type="match status" value="1"/>
</dbReference>
<dbReference type="Gene3D" id="1.20.140.40">
    <property type="entry name" value="Invertase/pectin methylesterase inhibitor family protein"/>
    <property type="match status" value="2"/>
</dbReference>
<dbReference type="GO" id="GO:0042545">
    <property type="term" value="P:cell wall modification"/>
    <property type="evidence" value="ECO:0007669"/>
    <property type="project" value="InterPro"/>
</dbReference>
<evidence type="ECO:0000256" key="12">
    <source>
        <dbReference type="ARBA" id="ARBA00022840"/>
    </source>
</evidence>
<keyword evidence="11" id="KW-0378">Hydrolase</keyword>
<dbReference type="EMBL" id="RDQH01000333">
    <property type="protein sequence ID" value="RXH94241.1"/>
    <property type="molecule type" value="Genomic_DNA"/>
</dbReference>
<dbReference type="InterPro" id="IPR011050">
    <property type="entry name" value="Pectin_lyase_fold/virulence"/>
</dbReference>
<keyword evidence="21" id="KW-1185">Reference proteome</keyword>
<dbReference type="InterPro" id="IPR027417">
    <property type="entry name" value="P-loop_NTPase"/>
</dbReference>
<evidence type="ECO:0000256" key="8">
    <source>
        <dbReference type="ARBA" id="ARBA00022512"/>
    </source>
</evidence>
<dbReference type="FunFam" id="3.40.50.300:FF:000367">
    <property type="entry name" value="ABC transporter G family member 24"/>
    <property type="match status" value="1"/>
</dbReference>
<dbReference type="Gene3D" id="3.40.50.300">
    <property type="entry name" value="P-loop containing nucleotide triphosphate hydrolases"/>
    <property type="match status" value="1"/>
</dbReference>
<keyword evidence="13 17" id="KW-1133">Transmembrane helix</keyword>
<comment type="pathway">
    <text evidence="3">Glycan metabolism; pectin degradation; 2-dehydro-3-deoxy-D-gluconate from pectin: step 1/5.</text>
</comment>
<dbReference type="InterPro" id="IPR017871">
    <property type="entry name" value="ABC_transporter-like_CS"/>
</dbReference>
<dbReference type="InterPro" id="IPR043926">
    <property type="entry name" value="ABCG_dom"/>
</dbReference>
<dbReference type="UniPathway" id="UPA00545">
    <property type="reaction ID" value="UER00823"/>
</dbReference>
<protein>
    <recommendedName>
        <fullName evidence="19">ABC transporter domain-containing protein</fullName>
    </recommendedName>
</protein>
<evidence type="ECO:0000256" key="14">
    <source>
        <dbReference type="ARBA" id="ARBA00023085"/>
    </source>
</evidence>
<dbReference type="Pfam" id="PF00005">
    <property type="entry name" value="ABC_tran"/>
    <property type="match status" value="1"/>
</dbReference>
<sequence>MISKGANFGTFVSVGVLVLCWVHFVECQDVGDYDQIDNPAVIPLITQIVYGRISNVTAVLSRQISNRSSFCVKNPEADWNEAFNFSSNVDFLTSCIQKTKGDVTRRLCTAAEMKFYFNSFFEKSETANYLRPNKNCNLTSWISGCEPGWACRVGPNEQVDLENSQDIPARTQSCQPCCEGFFCPHGLTCMISCPSGSYCPQATLNKSTGVCEPYNYQLPPGQPNHTCGGANLWADVGSSSEVFCSAGSYCPTTVKSIPCSSGHYCRMGSTSEKRCFALTSCNPNTANQNMHAYGIMLIAGLSTLLLIIYNCSDQVLTTRGRKRAKSREAAARSARETAKARQRWKSAKDAAKKHASGLQAHLSHTFSRKKDSSELEKLKMLTQSRSDTDDDLLISPHPSRSGVSQSSPVPSEGKKKEPTELMQIMHKIEEDPEGYEGFSIGAEDTNVGNVPKGKTINTHSQIFKYAYGQLEKEKAQLQEYKDLTFSGVVKMATNNEIRKRPLIEISFKDLTLTLKAKNKHLLRCVTGKIRPGRITAVMGPSGAGKTTFLSALAGKAIGCNRTGLILINGKNTSIHSYKKIVGFVPQDDIVHGNLTVEENLWFSAKCRLSVDLPKPDKVLVVERVIESLGLQTVRGSLVGTVEKRGISGGQRKRVNVGLEMVMEPSLLILDEPTSGLDSASSQLLLRALRREALEGVNICMVVHQPSYALFKMFDDMVLLAKGGLTVYHGPAKKVEEYFAGLGINVPDRVNPPDHFIDILEGIVATERSSGVSYDELPIRWMLHNGYSVPPEMRQSATGLAMSSMDENSNRETNSSGDDMMEQSFVGEVWQDVKSTVDLHRDKIQLNFLKSKDLSNRRIPGLFLQYRYFLGRVGKQRLREARMQAVDYLILFLAGACLGSLSNVSEQTFGAGALLCKIAALRSFSLDRLHYWRESASGMSSLAYFLAKDTIDHFNTVIKPVVYLSMFYFFTNPRSRFADNYVVLVCLVYCVTGIAYALAIFFEQGAAQLLSVLLPVVLTLIATRQQDSEFMKILAKLCYPRWALEALVTANAERYAGVWLITRCGSLLKAGYNLHNWNLCIIILTFIGVVSRAIAFFCMVTFQKNPFMKSPYQYFIVFIVCFCPLSTNSSTLIKVPLPVFKNSLEKTMDVVLNVASTMSHMHVEKHDGQNAKIAIPYCADLLGSTAQVLNWSLSTIHDLKDDVISHMGAWSNTSLSRHKTCMEAFEGTNSILAGGLKQVTTSIHGLLGMLHAHQTADFVGSIRTSKHIRPWLQRPNFVVSHDGSGDFKLISDAITAAPDHSRQYFVIFVKRGVYYEYVNIGAKKSNLVLVGEGMDNTIISGNRSNGTGWGTSDSATFSIPYAPGPLVMKSSYHFIIVSMIFFCSLSINPSANNVDPHLINVPLPVFKYSLEQTMEAVQNVALAMSNMHVGEDARSSTDMVISYCEDLLVETAGVLNWSPSIIDNLTGDVVFHTRTWLNTSQTREMTCMEPFKNGMDSKISESLKQVTRLIDEVIGMIQVQHHHHQNVAQPLLLPGGTKFEDAKLSSTPNATVSQDGSGNFNRIMDAIAAAPSHGQQRFVIFIKKGIYKEYVKIDATKTNLVLMGEGMDVTTISGDRCNGSGWQTFDSATFGKIFSSKLN</sequence>
<feature type="transmembrane region" description="Helical" evidence="17">
    <location>
        <begin position="1004"/>
        <end position="1022"/>
    </location>
</feature>
<comment type="subcellular location">
    <subcellularLocation>
        <location evidence="1">Membrane</location>
        <topology evidence="1">Multi-pass membrane protein</topology>
    </subcellularLocation>
    <subcellularLocation>
        <location evidence="2">Secreted</location>
        <location evidence="2">Cell wall</location>
    </subcellularLocation>
</comment>
<dbReference type="InterPro" id="IPR000070">
    <property type="entry name" value="Pectinesterase_cat"/>
</dbReference>
<dbReference type="InterPro" id="IPR006501">
    <property type="entry name" value="Pectinesterase_inhib_dom"/>
</dbReference>
<dbReference type="GO" id="GO:0030599">
    <property type="term" value="F:pectinesterase activity"/>
    <property type="evidence" value="ECO:0007669"/>
    <property type="project" value="InterPro"/>
</dbReference>
<dbReference type="SUPFAM" id="SSF52540">
    <property type="entry name" value="P-loop containing nucleoside triphosphate hydrolases"/>
    <property type="match status" value="1"/>
</dbReference>
<evidence type="ECO:0000256" key="5">
    <source>
        <dbReference type="ARBA" id="ARBA00006027"/>
    </source>
</evidence>
<dbReference type="CDD" id="cd15799">
    <property type="entry name" value="PMEI-like_4"/>
    <property type="match status" value="2"/>
</dbReference>
<feature type="domain" description="ABC transporter" evidence="19">
    <location>
        <begin position="505"/>
        <end position="747"/>
    </location>
</feature>
<evidence type="ECO:0000256" key="10">
    <source>
        <dbReference type="ARBA" id="ARBA00022741"/>
    </source>
</evidence>
<evidence type="ECO:0000256" key="18">
    <source>
        <dbReference type="SAM" id="SignalP"/>
    </source>
</evidence>
<feature type="region of interest" description="Disordered" evidence="16">
    <location>
        <begin position="320"/>
        <end position="418"/>
    </location>
</feature>
<dbReference type="GO" id="GO:0004857">
    <property type="term" value="F:enzyme inhibitor activity"/>
    <property type="evidence" value="ECO:0007669"/>
    <property type="project" value="InterPro"/>
</dbReference>
<name>A0A498JLP3_MALDO</name>
<evidence type="ECO:0000259" key="19">
    <source>
        <dbReference type="PROSITE" id="PS50893"/>
    </source>
</evidence>
<evidence type="ECO:0000256" key="11">
    <source>
        <dbReference type="ARBA" id="ARBA00022801"/>
    </source>
</evidence>
<evidence type="ECO:0000313" key="21">
    <source>
        <dbReference type="Proteomes" id="UP000290289"/>
    </source>
</evidence>
<evidence type="ECO:0000256" key="15">
    <source>
        <dbReference type="ARBA" id="ARBA00023136"/>
    </source>
</evidence>
<keyword evidence="10" id="KW-0547">Nucleotide-binding</keyword>
<dbReference type="PROSITE" id="PS50893">
    <property type="entry name" value="ABC_TRANSPORTER_2"/>
    <property type="match status" value="1"/>
</dbReference>
<feature type="compositionally biased region" description="Basic and acidic residues" evidence="16">
    <location>
        <begin position="326"/>
        <end position="339"/>
    </location>
</feature>
<feature type="transmembrane region" description="Helical" evidence="17">
    <location>
        <begin position="1113"/>
        <end position="1132"/>
    </location>
</feature>
<dbReference type="InterPro" id="IPR050352">
    <property type="entry name" value="ABCG_transporters"/>
</dbReference>
<feature type="signal peptide" evidence="18">
    <location>
        <begin position="1"/>
        <end position="27"/>
    </location>
</feature>
<dbReference type="PANTHER" id="PTHR48041:SF1">
    <property type="entry name" value="ABC TRANSPORTER G FAMILY MEMBER 24"/>
    <property type="match status" value="1"/>
</dbReference>
<evidence type="ECO:0000256" key="16">
    <source>
        <dbReference type="SAM" id="MobiDB-lite"/>
    </source>
</evidence>
<keyword evidence="14" id="KW-0063">Aspartyl esterase</keyword>
<evidence type="ECO:0000256" key="13">
    <source>
        <dbReference type="ARBA" id="ARBA00022989"/>
    </source>
</evidence>
<dbReference type="InterPro" id="IPR003593">
    <property type="entry name" value="AAA+_ATPase"/>
</dbReference>
<dbReference type="SUPFAM" id="SSF101148">
    <property type="entry name" value="Plant invertase/pectin methylesterase inhibitor"/>
    <property type="match status" value="2"/>
</dbReference>
<feature type="transmembrane region" description="Helical" evidence="17">
    <location>
        <begin position="980"/>
        <end position="998"/>
    </location>
</feature>
<evidence type="ECO:0000256" key="17">
    <source>
        <dbReference type="SAM" id="Phobius"/>
    </source>
</evidence>
<comment type="similarity">
    <text evidence="4">Belongs to the ABC transporter superfamily. ABCG family. Eye pigment precursor importer (TC 3.A.1.204) subfamily.</text>
</comment>
<comment type="caution">
    <text evidence="20">The sequence shown here is derived from an EMBL/GenBank/DDBJ whole genome shotgun (WGS) entry which is preliminary data.</text>
</comment>
<feature type="compositionally biased region" description="Basic and acidic residues" evidence="16">
    <location>
        <begin position="368"/>
        <end position="379"/>
    </location>
</feature>
<dbReference type="Gene3D" id="2.160.20.10">
    <property type="entry name" value="Single-stranded right-handed beta-helix, Pectin lyase-like"/>
    <property type="match status" value="2"/>
</dbReference>
<keyword evidence="8" id="KW-0134">Cell wall</keyword>
<keyword evidence="15 17" id="KW-0472">Membrane</keyword>
<keyword evidence="12" id="KW-0067">ATP-binding</keyword>
<evidence type="ECO:0000256" key="6">
    <source>
        <dbReference type="ARBA" id="ARBA00007786"/>
    </source>
</evidence>
<dbReference type="Pfam" id="PF01095">
    <property type="entry name" value="Pectinesterase"/>
    <property type="match status" value="2"/>
</dbReference>
<evidence type="ECO:0000256" key="9">
    <source>
        <dbReference type="ARBA" id="ARBA00022692"/>
    </source>
</evidence>
<reference evidence="20 21" key="1">
    <citation type="submission" date="2018-10" db="EMBL/GenBank/DDBJ databases">
        <title>A high-quality apple genome assembly.</title>
        <authorList>
            <person name="Hu J."/>
        </authorList>
    </citation>
    <scope>NUCLEOTIDE SEQUENCE [LARGE SCALE GENOMIC DNA]</scope>
    <source>
        <strain evidence="21">cv. HFTH1</strain>
        <tissue evidence="20">Young leaf</tissue>
    </source>
</reference>
<proteinExistence type="inferred from homology"/>
<dbReference type="InterPro" id="IPR003439">
    <property type="entry name" value="ABC_transporter-like_ATP-bd"/>
</dbReference>
<keyword evidence="7" id="KW-0813">Transport</keyword>
<dbReference type="GO" id="GO:0016887">
    <property type="term" value="F:ATP hydrolysis activity"/>
    <property type="evidence" value="ECO:0007669"/>
    <property type="project" value="InterPro"/>
</dbReference>
<feature type="chain" id="PRO_5019834378" description="ABC transporter domain-containing protein" evidence="18">
    <location>
        <begin position="28"/>
        <end position="1638"/>
    </location>
</feature>
<accession>A0A498JLP3</accession>
<dbReference type="InterPro" id="IPR018040">
    <property type="entry name" value="Pectinesterase_Tyr_AS"/>
</dbReference>
<dbReference type="GO" id="GO:0140359">
    <property type="term" value="F:ABC-type transporter activity"/>
    <property type="evidence" value="ECO:0007669"/>
    <property type="project" value="InterPro"/>
</dbReference>
<dbReference type="GO" id="GO:0016020">
    <property type="term" value="C:membrane"/>
    <property type="evidence" value="ECO:0007669"/>
    <property type="project" value="UniProtKB-SubCell"/>
</dbReference>
<evidence type="ECO:0000256" key="1">
    <source>
        <dbReference type="ARBA" id="ARBA00004141"/>
    </source>
</evidence>
<dbReference type="Proteomes" id="UP000290289">
    <property type="component" value="Chromosome 7"/>
</dbReference>
<evidence type="ECO:0000256" key="3">
    <source>
        <dbReference type="ARBA" id="ARBA00005184"/>
    </source>
</evidence>
<evidence type="ECO:0000313" key="20">
    <source>
        <dbReference type="EMBL" id="RXH94241.1"/>
    </source>
</evidence>
<organism evidence="20 21">
    <name type="scientific">Malus domestica</name>
    <name type="common">Apple</name>
    <name type="synonym">Pyrus malus</name>
    <dbReference type="NCBI Taxonomy" id="3750"/>
    <lineage>
        <taxon>Eukaryota</taxon>
        <taxon>Viridiplantae</taxon>
        <taxon>Streptophyta</taxon>
        <taxon>Embryophyta</taxon>
        <taxon>Tracheophyta</taxon>
        <taxon>Spermatophyta</taxon>
        <taxon>Magnoliopsida</taxon>
        <taxon>eudicotyledons</taxon>
        <taxon>Gunneridae</taxon>
        <taxon>Pentapetalae</taxon>
        <taxon>rosids</taxon>
        <taxon>fabids</taxon>
        <taxon>Rosales</taxon>
        <taxon>Rosaceae</taxon>
        <taxon>Amygdaloideae</taxon>
        <taxon>Maleae</taxon>
        <taxon>Malus</taxon>
    </lineage>
</organism>
<gene>
    <name evidence="20" type="ORF">DVH24_023925</name>
</gene>
<dbReference type="GO" id="GO:0005524">
    <property type="term" value="F:ATP binding"/>
    <property type="evidence" value="ECO:0007669"/>
    <property type="project" value="UniProtKB-KW"/>
</dbReference>
<dbReference type="SUPFAM" id="SSF51126">
    <property type="entry name" value="Pectin lyase-like"/>
    <property type="match status" value="2"/>
</dbReference>
<dbReference type="SMART" id="SM00382">
    <property type="entry name" value="AAA"/>
    <property type="match status" value="1"/>
</dbReference>
<comment type="similarity">
    <text evidence="5">In the N-terminal section; belongs to the PMEI family.</text>
</comment>
<dbReference type="PROSITE" id="PS00800">
    <property type="entry name" value="PECTINESTERASE_1"/>
    <property type="match status" value="1"/>
</dbReference>
<dbReference type="Pfam" id="PF04043">
    <property type="entry name" value="PMEI"/>
    <property type="match status" value="2"/>
</dbReference>
<dbReference type="InterPro" id="IPR035513">
    <property type="entry name" value="Invertase/methylesterase_inhib"/>
</dbReference>
<keyword evidence="18" id="KW-0732">Signal</keyword>
<comment type="similarity">
    <text evidence="6">In the C-terminal section; belongs to the pectinesterase family.</text>
</comment>
<dbReference type="GO" id="GO:0045490">
    <property type="term" value="P:pectin catabolic process"/>
    <property type="evidence" value="ECO:0007669"/>
    <property type="project" value="UniProtKB-UniPathway"/>
</dbReference>
<evidence type="ECO:0000256" key="7">
    <source>
        <dbReference type="ARBA" id="ARBA00022448"/>
    </source>
</evidence>
<feature type="transmembrane region" description="Helical" evidence="17">
    <location>
        <begin position="1078"/>
        <end position="1101"/>
    </location>
</feature>